<organism evidence="2">
    <name type="scientific">Candidatus Electrothrix aestuarii</name>
    <dbReference type="NCBI Taxonomy" id="3062594"/>
    <lineage>
        <taxon>Bacteria</taxon>
        <taxon>Pseudomonadati</taxon>
        <taxon>Thermodesulfobacteriota</taxon>
        <taxon>Desulfobulbia</taxon>
        <taxon>Desulfobulbales</taxon>
        <taxon>Desulfobulbaceae</taxon>
        <taxon>Candidatus Electrothrix</taxon>
    </lineage>
</organism>
<proteinExistence type="predicted"/>
<dbReference type="Gene3D" id="1.10.1200.10">
    <property type="entry name" value="ACP-like"/>
    <property type="match status" value="1"/>
</dbReference>
<accession>A0AAU8LZF2</accession>
<dbReference type="AlphaFoldDB" id="A0AAU8LZF2"/>
<protein>
    <submittedName>
        <fullName evidence="2">Phosphopantetheine-binding protein</fullName>
    </submittedName>
</protein>
<name>A0AAU8LZF2_9BACT</name>
<dbReference type="KEGG" id="eaj:Q3M24_07340"/>
<dbReference type="InterPro" id="IPR009081">
    <property type="entry name" value="PP-bd_ACP"/>
</dbReference>
<sequence>MITDAFEKELLDLICATCKLDDIDTNTVSNTDPLIGPESPLGIDSIDALEIAVTVQREYGVRMDSENTSRTVLQSLATLAEYIRQNDGV</sequence>
<evidence type="ECO:0000259" key="1">
    <source>
        <dbReference type="PROSITE" id="PS50075"/>
    </source>
</evidence>
<feature type="domain" description="Carrier" evidence="1">
    <location>
        <begin position="4"/>
        <end position="87"/>
    </location>
</feature>
<dbReference type="PROSITE" id="PS50075">
    <property type="entry name" value="CARRIER"/>
    <property type="match status" value="1"/>
</dbReference>
<dbReference type="EMBL" id="CP159373">
    <property type="protein sequence ID" value="XCN74549.1"/>
    <property type="molecule type" value="Genomic_DNA"/>
</dbReference>
<reference evidence="2" key="1">
    <citation type="journal article" date="2024" name="Syst. Appl. Microbiol.">
        <title>First single-strain enrichments of Electrothrix cable bacteria, description of E. aestuarii sp. nov. and E. rattekaaiensis sp. nov., and proposal of a cable bacteria taxonomy following the rules of the SeqCode.</title>
        <authorList>
            <person name="Plum-Jensen L.E."/>
            <person name="Schramm A."/>
            <person name="Marshall I.P.G."/>
        </authorList>
    </citation>
    <scope>NUCLEOTIDE SEQUENCE</scope>
    <source>
        <strain evidence="2">Rat1</strain>
    </source>
</reference>
<dbReference type="Pfam" id="PF00550">
    <property type="entry name" value="PP-binding"/>
    <property type="match status" value="1"/>
</dbReference>
<reference evidence="2" key="2">
    <citation type="submission" date="2024-06" db="EMBL/GenBank/DDBJ databases">
        <authorList>
            <person name="Plum-Jensen L.E."/>
            <person name="Schramm A."/>
            <person name="Marshall I.P.G."/>
        </authorList>
    </citation>
    <scope>NUCLEOTIDE SEQUENCE</scope>
    <source>
        <strain evidence="2">Rat1</strain>
    </source>
</reference>
<dbReference type="SUPFAM" id="SSF47336">
    <property type="entry name" value="ACP-like"/>
    <property type="match status" value="1"/>
</dbReference>
<dbReference type="InterPro" id="IPR036736">
    <property type="entry name" value="ACP-like_sf"/>
</dbReference>
<gene>
    <name evidence="2" type="ORF">Q3M24_07340</name>
</gene>
<evidence type="ECO:0000313" key="2">
    <source>
        <dbReference type="EMBL" id="XCN74549.1"/>
    </source>
</evidence>